<dbReference type="Proteomes" id="UP000183945">
    <property type="component" value="Unassembled WGS sequence"/>
</dbReference>
<feature type="chain" id="PRO_5012906182" description="Outer membrane protein beta-barrel domain-containing protein" evidence="1">
    <location>
        <begin position="21"/>
        <end position="165"/>
    </location>
</feature>
<accession>A0A1M5BPG4</accession>
<feature type="signal peptide" evidence="1">
    <location>
        <begin position="1"/>
        <end position="20"/>
    </location>
</feature>
<protein>
    <recommendedName>
        <fullName evidence="4">Outer membrane protein beta-barrel domain-containing protein</fullName>
    </recommendedName>
</protein>
<dbReference type="RefSeq" id="WP_072875714.1">
    <property type="nucleotide sequence ID" value="NZ_FQVT01000001.1"/>
</dbReference>
<organism evidence="2 3">
    <name type="scientific">Salegentibacter echinorum</name>
    <dbReference type="NCBI Taxonomy" id="1073325"/>
    <lineage>
        <taxon>Bacteria</taxon>
        <taxon>Pseudomonadati</taxon>
        <taxon>Bacteroidota</taxon>
        <taxon>Flavobacteriia</taxon>
        <taxon>Flavobacteriales</taxon>
        <taxon>Flavobacteriaceae</taxon>
        <taxon>Salegentibacter</taxon>
    </lineage>
</organism>
<evidence type="ECO:0008006" key="4">
    <source>
        <dbReference type="Google" id="ProtNLM"/>
    </source>
</evidence>
<keyword evidence="1" id="KW-0732">Signal</keyword>
<reference evidence="3" key="1">
    <citation type="submission" date="2016-11" db="EMBL/GenBank/DDBJ databases">
        <authorList>
            <person name="Varghese N."/>
            <person name="Submissions S."/>
        </authorList>
    </citation>
    <scope>NUCLEOTIDE SEQUENCE [LARGE SCALE GENOMIC DNA]</scope>
    <source>
        <strain evidence="3">DSM 24579</strain>
    </source>
</reference>
<dbReference type="EMBL" id="FQVT01000001">
    <property type="protein sequence ID" value="SHF44331.1"/>
    <property type="molecule type" value="Genomic_DNA"/>
</dbReference>
<dbReference type="STRING" id="1073325.SAMN05444483_101126"/>
<evidence type="ECO:0000256" key="1">
    <source>
        <dbReference type="SAM" id="SignalP"/>
    </source>
</evidence>
<gene>
    <name evidence="2" type="ORF">SAMN05444483_101126</name>
</gene>
<name>A0A1M5BPG4_SALEC</name>
<evidence type="ECO:0000313" key="3">
    <source>
        <dbReference type="Proteomes" id="UP000183945"/>
    </source>
</evidence>
<keyword evidence="3" id="KW-1185">Reference proteome</keyword>
<evidence type="ECO:0000313" key="2">
    <source>
        <dbReference type="EMBL" id="SHF44331.1"/>
    </source>
</evidence>
<proteinExistence type="predicted"/>
<sequence>MKTIIFTLIFTFFSQTIIFAQTNDAENNSHTHKHHIALFNGATTNFSHESTSYTIGLDYEYRISKLFGLGLLGEYIAAESGEFLAGVPFFVHPYKGLKFVAAPMAVFLEEHTSGEHKVEKETEFAFRFGTGYDFHFKGFSIGPDINFDFGKTEALNYGLSIGFGF</sequence>
<dbReference type="OrthoDB" id="1446922at2"/>
<dbReference type="AlphaFoldDB" id="A0A1M5BPG4"/>